<dbReference type="InterPro" id="IPR051125">
    <property type="entry name" value="ABC-4/HrtB_transporter"/>
</dbReference>
<organism evidence="9 10">
    <name type="scientific">Roseimaritima ulvae</name>
    <dbReference type="NCBI Taxonomy" id="980254"/>
    <lineage>
        <taxon>Bacteria</taxon>
        <taxon>Pseudomonadati</taxon>
        <taxon>Planctomycetota</taxon>
        <taxon>Planctomycetia</taxon>
        <taxon>Pirellulales</taxon>
        <taxon>Pirellulaceae</taxon>
        <taxon>Roseimaritima</taxon>
    </lineage>
</organism>
<keyword evidence="6 7" id="KW-0472">Membrane</keyword>
<comment type="subcellular location">
    <subcellularLocation>
        <location evidence="1">Cell membrane</location>
        <topology evidence="1">Multi-pass membrane protein</topology>
    </subcellularLocation>
</comment>
<evidence type="ECO:0000256" key="3">
    <source>
        <dbReference type="ARBA" id="ARBA00022475"/>
    </source>
</evidence>
<keyword evidence="2" id="KW-0813">Transport</keyword>
<dbReference type="PIRSF" id="PIRSF031773">
    <property type="entry name" value="DevC"/>
    <property type="match status" value="1"/>
</dbReference>
<feature type="transmembrane region" description="Helical" evidence="7">
    <location>
        <begin position="20"/>
        <end position="42"/>
    </location>
</feature>
<keyword evidence="5 7" id="KW-1133">Transmembrane helix</keyword>
<feature type="transmembrane region" description="Helical" evidence="7">
    <location>
        <begin position="268"/>
        <end position="291"/>
    </location>
</feature>
<evidence type="ECO:0000256" key="4">
    <source>
        <dbReference type="ARBA" id="ARBA00022692"/>
    </source>
</evidence>
<dbReference type="Proteomes" id="UP000325286">
    <property type="component" value="Chromosome"/>
</dbReference>
<keyword evidence="3" id="KW-1003">Cell membrane</keyword>
<reference evidence="9 10" key="1">
    <citation type="submission" date="2019-08" db="EMBL/GenBank/DDBJ databases">
        <title>Deep-cultivation of Planctomycetes and their phenomic and genomic characterization uncovers novel biology.</title>
        <authorList>
            <person name="Wiegand S."/>
            <person name="Jogler M."/>
            <person name="Boedeker C."/>
            <person name="Pinto D."/>
            <person name="Vollmers J."/>
            <person name="Rivas-Marin E."/>
            <person name="Kohn T."/>
            <person name="Peeters S.H."/>
            <person name="Heuer A."/>
            <person name="Rast P."/>
            <person name="Oberbeckmann S."/>
            <person name="Bunk B."/>
            <person name="Jeske O."/>
            <person name="Meyerdierks A."/>
            <person name="Storesund J.E."/>
            <person name="Kallscheuer N."/>
            <person name="Luecker S."/>
            <person name="Lage O.M."/>
            <person name="Pohl T."/>
            <person name="Merkel B.J."/>
            <person name="Hornburger P."/>
            <person name="Mueller R.-W."/>
            <person name="Bruemmer F."/>
            <person name="Labrenz M."/>
            <person name="Spormann A.M."/>
            <person name="Op den Camp H."/>
            <person name="Overmann J."/>
            <person name="Amann R."/>
            <person name="Jetten M.S.M."/>
            <person name="Mascher T."/>
            <person name="Medema M.H."/>
            <person name="Devos D.P."/>
            <person name="Kaster A.-K."/>
            <person name="Ovreas L."/>
            <person name="Rohde M."/>
            <person name="Galperin M.Y."/>
            <person name="Jogler C."/>
        </authorList>
    </citation>
    <scope>NUCLEOTIDE SEQUENCE [LARGE SCALE GENOMIC DNA]</scope>
    <source>
        <strain evidence="9 10">UC8</strain>
    </source>
</reference>
<feature type="transmembrane region" description="Helical" evidence="7">
    <location>
        <begin position="360"/>
        <end position="379"/>
    </location>
</feature>
<gene>
    <name evidence="9" type="ORF">UC8_25930</name>
</gene>
<dbReference type="InterPro" id="IPR005891">
    <property type="entry name" value="DevC"/>
</dbReference>
<dbReference type="AlphaFoldDB" id="A0A5B9QNI4"/>
<evidence type="ECO:0000259" key="8">
    <source>
        <dbReference type="Pfam" id="PF02687"/>
    </source>
</evidence>
<protein>
    <submittedName>
        <fullName evidence="9">FtsX-like permease family protein</fullName>
    </submittedName>
</protein>
<dbReference type="InterPro" id="IPR003838">
    <property type="entry name" value="ABC3_permease_C"/>
</dbReference>
<evidence type="ECO:0000256" key="2">
    <source>
        <dbReference type="ARBA" id="ARBA00022448"/>
    </source>
</evidence>
<evidence type="ECO:0000256" key="5">
    <source>
        <dbReference type="ARBA" id="ARBA00022989"/>
    </source>
</evidence>
<dbReference type="Pfam" id="PF02687">
    <property type="entry name" value="FtsX"/>
    <property type="match status" value="1"/>
</dbReference>
<dbReference type="PANTHER" id="PTHR43738:SF1">
    <property type="entry name" value="HEMIN TRANSPORT SYSTEM PERMEASE PROTEIN HRTB-RELATED"/>
    <property type="match status" value="1"/>
</dbReference>
<dbReference type="PANTHER" id="PTHR43738">
    <property type="entry name" value="ABC TRANSPORTER, MEMBRANE PROTEIN"/>
    <property type="match status" value="1"/>
</dbReference>
<keyword evidence="10" id="KW-1185">Reference proteome</keyword>
<feature type="domain" description="ABC3 transporter permease C-terminal" evidence="8">
    <location>
        <begin position="276"/>
        <end position="387"/>
    </location>
</feature>
<proteinExistence type="predicted"/>
<dbReference type="EMBL" id="CP042914">
    <property type="protein sequence ID" value="QEG40578.1"/>
    <property type="molecule type" value="Genomic_DNA"/>
</dbReference>
<evidence type="ECO:0000256" key="1">
    <source>
        <dbReference type="ARBA" id="ARBA00004651"/>
    </source>
</evidence>
<sequence>MNRTPLAWKNLTHQPARTIVSIGGIAFAILLMFMQLGFLGAVGDTANNVYERLPCDLVVRSPQYLHAYDPRSIPRDIEHRLAVLPEVAAVQVLDLSVTSWQNPNDHEFRVVAVMGVDIHDSPLQLPEVTRQLPLLMHPDHVLIDRTSRADLGPVDGRTFSSADVGRTTAALGKRVRIAGTFEMGTGLAANGQIVTSREGFLRIAPRADPDRVSMLLVRNRPGVPLEQTRQSVEAALAQMGGEASESEVLSVEQAMQRERRRWYTETPIGIIFAMGVALAVIVGGVICYMVLAADVLAHLPEYATLKAIGYSNRFLGKVLLSQAAMLALIALPPALLVALGLYAVTSQFAGVPIRMTGERVVLVAVLSILMCSAAGLIALRKLSKAEPANLF</sequence>
<evidence type="ECO:0000256" key="6">
    <source>
        <dbReference type="ARBA" id="ARBA00023136"/>
    </source>
</evidence>
<evidence type="ECO:0000313" key="9">
    <source>
        <dbReference type="EMBL" id="QEG40578.1"/>
    </source>
</evidence>
<evidence type="ECO:0000313" key="10">
    <source>
        <dbReference type="Proteomes" id="UP000325286"/>
    </source>
</evidence>
<dbReference type="GO" id="GO:0005886">
    <property type="term" value="C:plasma membrane"/>
    <property type="evidence" value="ECO:0007669"/>
    <property type="project" value="UniProtKB-SubCell"/>
</dbReference>
<name>A0A5B9QNI4_9BACT</name>
<dbReference type="OrthoDB" id="180999at2"/>
<evidence type="ECO:0000256" key="7">
    <source>
        <dbReference type="SAM" id="Phobius"/>
    </source>
</evidence>
<dbReference type="RefSeq" id="WP_068139907.1">
    <property type="nucleotide sequence ID" value="NZ_CP042914.1"/>
</dbReference>
<feature type="transmembrane region" description="Helical" evidence="7">
    <location>
        <begin position="323"/>
        <end position="344"/>
    </location>
</feature>
<keyword evidence="4 7" id="KW-0812">Transmembrane</keyword>
<dbReference type="KEGG" id="rul:UC8_25930"/>
<accession>A0A5B9QNI4</accession>